<evidence type="ECO:0000256" key="3">
    <source>
        <dbReference type="ARBA" id="ARBA00022679"/>
    </source>
</evidence>
<evidence type="ECO:0000256" key="4">
    <source>
        <dbReference type="ARBA" id="ARBA00022691"/>
    </source>
</evidence>
<keyword evidence="11" id="KW-1185">Reference proteome</keyword>
<gene>
    <name evidence="10" type="ORF">DUE52_03295</name>
</gene>
<dbReference type="InterPro" id="IPR002941">
    <property type="entry name" value="DNA_methylase_N4/N6"/>
</dbReference>
<sequence length="286" mass="33133">MVRHAGDILTGSSENNWKSSEIFHGDTREIVASLQNEFYSSIITSPPYWGKRDYGYSGQIGAEESLNEYIDHLVSIFRILRDKLKKDGTFWLNIGDSYTSGNRTWRAEDKKNPARGMTYRPQTPVGLKPKDLIGIPWRLALALQADGWYLRSDIIWYKPNCQPESVKDRPTQSHEYLFMFSKNEDYYYDYENMREPAAEKGKTRNKRTVWQVNTEPFPEAHFATFPEELIKPIIYATSKEGDFILDPFFGAGTVGVVCKKLKRNYHGIELKEDYIEISEKRISNVA</sequence>
<evidence type="ECO:0000256" key="5">
    <source>
        <dbReference type="ARBA" id="ARBA00022747"/>
    </source>
</evidence>
<keyword evidence="3 10" id="KW-0808">Transferase</keyword>
<dbReference type="InterPro" id="IPR029063">
    <property type="entry name" value="SAM-dependent_MTases_sf"/>
</dbReference>
<dbReference type="Proteomes" id="UP000253383">
    <property type="component" value="Unassembled WGS sequence"/>
</dbReference>
<evidence type="ECO:0000256" key="8">
    <source>
        <dbReference type="RuleBase" id="RU362026"/>
    </source>
</evidence>
<dbReference type="PRINTS" id="PR00508">
    <property type="entry name" value="S21N4MTFRASE"/>
</dbReference>
<dbReference type="EMBL" id="QOWE01000002">
    <property type="protein sequence ID" value="RCR71353.1"/>
    <property type="molecule type" value="Genomic_DNA"/>
</dbReference>
<proteinExistence type="inferred from homology"/>
<feature type="domain" description="DNA methylase N-4/N-6" evidence="9">
    <location>
        <begin position="42"/>
        <end position="280"/>
    </location>
</feature>
<dbReference type="PROSITE" id="PS00093">
    <property type="entry name" value="N4_MTASE"/>
    <property type="match status" value="1"/>
</dbReference>
<accession>A0A368JXJ7</accession>
<evidence type="ECO:0000256" key="2">
    <source>
        <dbReference type="ARBA" id="ARBA00022603"/>
    </source>
</evidence>
<organism evidence="10 11">
    <name type="scientific">Larkinella punicea</name>
    <dbReference type="NCBI Taxonomy" id="2315727"/>
    <lineage>
        <taxon>Bacteria</taxon>
        <taxon>Pseudomonadati</taxon>
        <taxon>Bacteroidota</taxon>
        <taxon>Cytophagia</taxon>
        <taxon>Cytophagales</taxon>
        <taxon>Spirosomataceae</taxon>
        <taxon>Larkinella</taxon>
    </lineage>
</organism>
<evidence type="ECO:0000256" key="7">
    <source>
        <dbReference type="ARBA" id="ARBA00049120"/>
    </source>
</evidence>
<dbReference type="GO" id="GO:0015667">
    <property type="term" value="F:site-specific DNA-methyltransferase (cytosine-N4-specific) activity"/>
    <property type="evidence" value="ECO:0007669"/>
    <property type="project" value="UniProtKB-EC"/>
</dbReference>
<dbReference type="SUPFAM" id="SSF53335">
    <property type="entry name" value="S-adenosyl-L-methionine-dependent methyltransferases"/>
    <property type="match status" value="1"/>
</dbReference>
<dbReference type="AlphaFoldDB" id="A0A368JXJ7"/>
<keyword evidence="4" id="KW-0949">S-adenosyl-L-methionine</keyword>
<reference evidence="10 11" key="1">
    <citation type="submission" date="2018-07" db="EMBL/GenBank/DDBJ databases">
        <title>Genome analysis of Larkinella rosea.</title>
        <authorList>
            <person name="Zhou Z."/>
            <person name="Wang G."/>
        </authorList>
    </citation>
    <scope>NUCLEOTIDE SEQUENCE [LARGE SCALE GENOMIC DNA]</scope>
    <source>
        <strain evidence="11">zzj9</strain>
    </source>
</reference>
<dbReference type="Gene3D" id="3.40.50.150">
    <property type="entry name" value="Vaccinia Virus protein VP39"/>
    <property type="match status" value="1"/>
</dbReference>
<dbReference type="GO" id="GO:0032259">
    <property type="term" value="P:methylation"/>
    <property type="evidence" value="ECO:0007669"/>
    <property type="project" value="UniProtKB-KW"/>
</dbReference>
<keyword evidence="6" id="KW-0238">DNA-binding</keyword>
<dbReference type="GO" id="GO:0009307">
    <property type="term" value="P:DNA restriction-modification system"/>
    <property type="evidence" value="ECO:0007669"/>
    <property type="project" value="UniProtKB-KW"/>
</dbReference>
<comment type="catalytic activity">
    <reaction evidence="7">
        <text>a 2'-deoxycytidine in DNA + S-adenosyl-L-methionine = an N(4)-methyl-2'-deoxycytidine in DNA + S-adenosyl-L-homocysteine + H(+)</text>
        <dbReference type="Rhea" id="RHEA:16857"/>
        <dbReference type="Rhea" id="RHEA-COMP:11369"/>
        <dbReference type="Rhea" id="RHEA-COMP:13674"/>
        <dbReference type="ChEBI" id="CHEBI:15378"/>
        <dbReference type="ChEBI" id="CHEBI:57856"/>
        <dbReference type="ChEBI" id="CHEBI:59789"/>
        <dbReference type="ChEBI" id="CHEBI:85452"/>
        <dbReference type="ChEBI" id="CHEBI:137933"/>
        <dbReference type="EC" id="2.1.1.113"/>
    </reaction>
</comment>
<evidence type="ECO:0000259" key="9">
    <source>
        <dbReference type="Pfam" id="PF01555"/>
    </source>
</evidence>
<evidence type="ECO:0000256" key="1">
    <source>
        <dbReference type="ARBA" id="ARBA00010203"/>
    </source>
</evidence>
<name>A0A368JXJ7_9BACT</name>
<comment type="caution">
    <text evidence="10">The sequence shown here is derived from an EMBL/GenBank/DDBJ whole genome shotgun (WGS) entry which is preliminary data.</text>
</comment>
<evidence type="ECO:0000313" key="10">
    <source>
        <dbReference type="EMBL" id="RCR71353.1"/>
    </source>
</evidence>
<keyword evidence="5" id="KW-0680">Restriction system</keyword>
<dbReference type="InterPro" id="IPR017985">
    <property type="entry name" value="MeTrfase_CN4_CS"/>
</dbReference>
<keyword evidence="2 10" id="KW-0489">Methyltransferase</keyword>
<dbReference type="GO" id="GO:0003677">
    <property type="term" value="F:DNA binding"/>
    <property type="evidence" value="ECO:0007669"/>
    <property type="project" value="UniProtKB-KW"/>
</dbReference>
<dbReference type="Pfam" id="PF01555">
    <property type="entry name" value="N6_N4_Mtase"/>
    <property type="match status" value="1"/>
</dbReference>
<dbReference type="EC" id="2.1.1.-" evidence="8"/>
<dbReference type="GO" id="GO:0008170">
    <property type="term" value="F:N-methyltransferase activity"/>
    <property type="evidence" value="ECO:0007669"/>
    <property type="project" value="InterPro"/>
</dbReference>
<evidence type="ECO:0000256" key="6">
    <source>
        <dbReference type="ARBA" id="ARBA00023125"/>
    </source>
</evidence>
<evidence type="ECO:0000313" key="11">
    <source>
        <dbReference type="Proteomes" id="UP000253383"/>
    </source>
</evidence>
<protein>
    <recommendedName>
        <fullName evidence="8">Methyltransferase</fullName>
        <ecNumber evidence="8">2.1.1.-</ecNumber>
    </recommendedName>
</protein>
<dbReference type="OrthoDB" id="1273118at2"/>
<comment type="similarity">
    <text evidence="1">Belongs to the N(4)/N(6)-methyltransferase family. N(4) subfamily.</text>
</comment>
<dbReference type="InterPro" id="IPR001091">
    <property type="entry name" value="RM_Methyltransferase"/>
</dbReference>